<name>A0A1Q3CTS2_CEPFO</name>
<dbReference type="CDD" id="cd09272">
    <property type="entry name" value="RNase_HI_RT_Ty1"/>
    <property type="match status" value="1"/>
</dbReference>
<dbReference type="OrthoDB" id="3344688at2759"/>
<dbReference type="Proteomes" id="UP000187406">
    <property type="component" value="Unassembled WGS sequence"/>
</dbReference>
<dbReference type="InterPro" id="IPR043502">
    <property type="entry name" value="DNA/RNA_pol_sf"/>
</dbReference>
<accession>A0A1Q3CTS2</accession>
<dbReference type="EMBL" id="BDDD01002926">
    <property type="protein sequence ID" value="GAV83562.1"/>
    <property type="molecule type" value="Genomic_DNA"/>
</dbReference>
<evidence type="ECO:0008006" key="3">
    <source>
        <dbReference type="Google" id="ProtNLM"/>
    </source>
</evidence>
<dbReference type="PANTHER" id="PTHR11439">
    <property type="entry name" value="GAG-POL-RELATED RETROTRANSPOSON"/>
    <property type="match status" value="1"/>
</dbReference>
<dbReference type="PANTHER" id="PTHR11439:SF440">
    <property type="entry name" value="INTEGRASE CATALYTIC DOMAIN-CONTAINING PROTEIN"/>
    <property type="match status" value="1"/>
</dbReference>
<protein>
    <recommendedName>
        <fullName evidence="3">RVT_2 domain-containing protein</fullName>
    </recommendedName>
</protein>
<comment type="caution">
    <text evidence="1">The sequence shown here is derived from an EMBL/GenBank/DDBJ whole genome shotgun (WGS) entry which is preliminary data.</text>
</comment>
<evidence type="ECO:0000313" key="1">
    <source>
        <dbReference type="EMBL" id="GAV83562.1"/>
    </source>
</evidence>
<proteinExistence type="predicted"/>
<dbReference type="InParanoid" id="A0A1Q3CTS2"/>
<reference evidence="2" key="1">
    <citation type="submission" date="2016-04" db="EMBL/GenBank/DDBJ databases">
        <title>Cephalotus genome sequencing.</title>
        <authorList>
            <person name="Fukushima K."/>
            <person name="Hasebe M."/>
            <person name="Fang X."/>
        </authorList>
    </citation>
    <scope>NUCLEOTIDE SEQUENCE [LARGE SCALE GENOMIC DNA]</scope>
    <source>
        <strain evidence="2">cv. St1</strain>
    </source>
</reference>
<dbReference type="SUPFAM" id="SSF56672">
    <property type="entry name" value="DNA/RNA polymerases"/>
    <property type="match status" value="1"/>
</dbReference>
<keyword evidence="2" id="KW-1185">Reference proteome</keyword>
<evidence type="ECO:0000313" key="2">
    <source>
        <dbReference type="Proteomes" id="UP000187406"/>
    </source>
</evidence>
<organism evidence="1 2">
    <name type="scientific">Cephalotus follicularis</name>
    <name type="common">Albany pitcher plant</name>
    <dbReference type="NCBI Taxonomy" id="3775"/>
    <lineage>
        <taxon>Eukaryota</taxon>
        <taxon>Viridiplantae</taxon>
        <taxon>Streptophyta</taxon>
        <taxon>Embryophyta</taxon>
        <taxon>Tracheophyta</taxon>
        <taxon>Spermatophyta</taxon>
        <taxon>Magnoliopsida</taxon>
        <taxon>eudicotyledons</taxon>
        <taxon>Gunneridae</taxon>
        <taxon>Pentapetalae</taxon>
        <taxon>rosids</taxon>
        <taxon>fabids</taxon>
        <taxon>Oxalidales</taxon>
        <taxon>Cephalotaceae</taxon>
        <taxon>Cephalotus</taxon>
    </lineage>
</organism>
<sequence length="257" mass="29651">MEPDLKLSVEGRKEVDRERYQRLVGKLIYLSHTGPDISYVVSMISPFMPSLKEEHLDAVHRVLRYIKDTLGRGLFFKKNEKRMVEIYTDAGWAGSLVDRRSMSGYCTYVWGNLVTWRSKKPPVVARSSAEAEFRALAHGICEGVWLRRLHSELSIPYNSPMRLYCDNKVAVSIAQNPVHHDCTKHVEVDRHFIKEKIEDGTVYLTYIPTREQTTDILTKNLYKSFFGNLVSKLGMINIYTSQLEEECGKNPVINYLT</sequence>
<gene>
    <name evidence="1" type="ORF">CFOL_v3_27008</name>
</gene>
<dbReference type="AlphaFoldDB" id="A0A1Q3CTS2"/>